<reference evidence="4 5" key="1">
    <citation type="journal article" date="2007" name="Science">
        <title>Sea anemone genome reveals ancestral eumetazoan gene repertoire and genomic organization.</title>
        <authorList>
            <person name="Putnam N.H."/>
            <person name="Srivastava M."/>
            <person name="Hellsten U."/>
            <person name="Dirks B."/>
            <person name="Chapman J."/>
            <person name="Salamov A."/>
            <person name="Terry A."/>
            <person name="Shapiro H."/>
            <person name="Lindquist E."/>
            <person name="Kapitonov V.V."/>
            <person name="Jurka J."/>
            <person name="Genikhovich G."/>
            <person name="Grigoriev I.V."/>
            <person name="Lucas S.M."/>
            <person name="Steele R.E."/>
            <person name="Finnerty J.R."/>
            <person name="Technau U."/>
            <person name="Martindale M.Q."/>
            <person name="Rokhsar D.S."/>
        </authorList>
    </citation>
    <scope>NUCLEOTIDE SEQUENCE [LARGE SCALE GENOMIC DNA]</scope>
    <source>
        <strain evidence="5">CH2 X CH6</strain>
    </source>
</reference>
<comment type="similarity">
    <text evidence="1">Belongs to the EGF domain peptide family.</text>
</comment>
<evidence type="ECO:0000313" key="5">
    <source>
        <dbReference type="Proteomes" id="UP000001593"/>
    </source>
</evidence>
<dbReference type="PROSITE" id="PS50026">
    <property type="entry name" value="EGF_3"/>
    <property type="match status" value="1"/>
</dbReference>
<gene>
    <name evidence="4" type="ORF">NEMVEDRAFT_v1g59177</name>
</gene>
<feature type="non-terminal residue" evidence="4">
    <location>
        <position position="71"/>
    </location>
</feature>
<accession>A7T8R3</accession>
<name>A7T8R3_NEMVE</name>
<dbReference type="Gene3D" id="2.10.25.10">
    <property type="entry name" value="Laminin"/>
    <property type="match status" value="1"/>
</dbReference>
<dbReference type="STRING" id="45351.A7T8R3"/>
<evidence type="ECO:0000256" key="2">
    <source>
        <dbReference type="PROSITE-ProRule" id="PRU00076"/>
    </source>
</evidence>
<dbReference type="PhylomeDB" id="A7T8R3"/>
<comment type="caution">
    <text evidence="2">Lacks conserved residue(s) required for the propagation of feature annotation.</text>
</comment>
<keyword evidence="2" id="KW-0245">EGF-like domain</keyword>
<dbReference type="HOGENOM" id="CLU_2747410_0_0_1"/>
<dbReference type="SUPFAM" id="SSF57196">
    <property type="entry name" value="EGF/Laminin"/>
    <property type="match status" value="1"/>
</dbReference>
<evidence type="ECO:0000259" key="3">
    <source>
        <dbReference type="PROSITE" id="PS50026"/>
    </source>
</evidence>
<feature type="domain" description="EGF-like" evidence="3">
    <location>
        <begin position="35"/>
        <end position="71"/>
    </location>
</feature>
<keyword evidence="5" id="KW-1185">Reference proteome</keyword>
<dbReference type="InterPro" id="IPR000742">
    <property type="entry name" value="EGF"/>
</dbReference>
<proteinExistence type="inferred from homology"/>
<dbReference type="Proteomes" id="UP000001593">
    <property type="component" value="Unassembled WGS sequence"/>
</dbReference>
<protein>
    <recommendedName>
        <fullName evidence="3">EGF-like domain-containing protein</fullName>
    </recommendedName>
</protein>
<evidence type="ECO:0000256" key="1">
    <source>
        <dbReference type="ARBA" id="ARBA00006373"/>
    </source>
</evidence>
<organism evidence="4 5">
    <name type="scientific">Nematostella vectensis</name>
    <name type="common">Starlet sea anemone</name>
    <dbReference type="NCBI Taxonomy" id="45351"/>
    <lineage>
        <taxon>Eukaryota</taxon>
        <taxon>Metazoa</taxon>
        <taxon>Cnidaria</taxon>
        <taxon>Anthozoa</taxon>
        <taxon>Hexacorallia</taxon>
        <taxon>Actiniaria</taxon>
        <taxon>Edwardsiidae</taxon>
        <taxon>Nematostella</taxon>
    </lineage>
</organism>
<evidence type="ECO:0000313" key="4">
    <source>
        <dbReference type="EMBL" id="EDO27622.1"/>
    </source>
</evidence>
<dbReference type="InParanoid" id="A7T8R3"/>
<sequence length="71" mass="8111">PGFVGCMKNVKIRGVKIRDQSVIRYRGPKFGVCPLENYCFPNPCLNGGVCHIWYNKYTCDCYKTFYTGSTC</sequence>
<feature type="non-terminal residue" evidence="4">
    <location>
        <position position="1"/>
    </location>
</feature>
<dbReference type="AlphaFoldDB" id="A7T8R3"/>
<dbReference type="EMBL" id="DS472864">
    <property type="protein sequence ID" value="EDO27622.1"/>
    <property type="molecule type" value="Genomic_DNA"/>
</dbReference>